<reference evidence="3" key="1">
    <citation type="submission" date="2014-02" db="EMBL/GenBank/DDBJ databases">
        <title>Expanding our view of genomic diversity in Candidatus Accumulibacter clades.</title>
        <authorList>
            <person name="Skennerton C.T."/>
            <person name="Barr J.J."/>
            <person name="Slater F.R."/>
            <person name="Bond P.L."/>
            <person name="Tyson G.W."/>
        </authorList>
    </citation>
    <scope>NUCLEOTIDE SEQUENCE [LARGE SCALE GENOMIC DNA]</scope>
</reference>
<feature type="domain" description="Antitoxin Xre-like helix-turn-helix" evidence="2">
    <location>
        <begin position="11"/>
        <end position="72"/>
    </location>
</feature>
<dbReference type="EMBL" id="JFAX01000041">
    <property type="protein sequence ID" value="EXI64163.1"/>
    <property type="molecule type" value="Genomic_DNA"/>
</dbReference>
<feature type="domain" description="Antitoxin Xre/MbcA/ParS-like toxin-binding" evidence="1">
    <location>
        <begin position="76"/>
        <end position="123"/>
    </location>
</feature>
<dbReference type="Pfam" id="PF20432">
    <property type="entry name" value="Xre-like-HTH"/>
    <property type="match status" value="1"/>
</dbReference>
<proteinExistence type="predicted"/>
<evidence type="ECO:0000313" key="3">
    <source>
        <dbReference type="EMBL" id="EXI64163.1"/>
    </source>
</evidence>
<evidence type="ECO:0000313" key="4">
    <source>
        <dbReference type="Proteomes" id="UP000020218"/>
    </source>
</evidence>
<accession>A0A011M3I7</accession>
<dbReference type="PATRIC" id="fig|1454001.3.peg.3831"/>
<dbReference type="STRING" id="1454001.AW08_03808"/>
<protein>
    <submittedName>
        <fullName evidence="3">Toxin-antitoxin system antitoxin component</fullName>
    </submittedName>
</protein>
<comment type="caution">
    <text evidence="3">The sequence shown here is derived from an EMBL/GenBank/DDBJ whole genome shotgun (WGS) entry which is preliminary data.</text>
</comment>
<gene>
    <name evidence="3" type="ORF">AW08_03808</name>
</gene>
<name>A0A011M3I7_9PROT</name>
<dbReference type="GO" id="GO:0003677">
    <property type="term" value="F:DNA binding"/>
    <property type="evidence" value="ECO:0007669"/>
    <property type="project" value="InterPro"/>
</dbReference>
<dbReference type="AlphaFoldDB" id="A0A011M3I7"/>
<organism evidence="3 4">
    <name type="scientific">Candidatus Accumulibacter adjunctus</name>
    <dbReference type="NCBI Taxonomy" id="1454001"/>
    <lineage>
        <taxon>Bacteria</taxon>
        <taxon>Pseudomonadati</taxon>
        <taxon>Pseudomonadota</taxon>
        <taxon>Betaproteobacteria</taxon>
        <taxon>Candidatus Accumulibacter</taxon>
    </lineage>
</organism>
<dbReference type="InterPro" id="IPR024467">
    <property type="entry name" value="Xre/MbcA/ParS-like_toxin-bd"/>
</dbReference>
<evidence type="ECO:0000259" key="2">
    <source>
        <dbReference type="Pfam" id="PF20432"/>
    </source>
</evidence>
<dbReference type="InterPro" id="IPR046847">
    <property type="entry name" value="Xre-like_HTH"/>
</dbReference>
<dbReference type="Proteomes" id="UP000020218">
    <property type="component" value="Unassembled WGS sequence"/>
</dbReference>
<evidence type="ECO:0000259" key="1">
    <source>
        <dbReference type="Pfam" id="PF09722"/>
    </source>
</evidence>
<dbReference type="Pfam" id="PF09722">
    <property type="entry name" value="Xre_MbcA_ParS_C"/>
    <property type="match status" value="1"/>
</dbReference>
<sequence length="126" mass="13807">MPGPSIHAASSAEPAAVLSKAVTRAADQLHIQRSLLARVLGISAATVSRLYSGAYQLDQRRKEWELAILFVRAFRSLDSIVGEQETARKWLASNNRGLNGRPLDLIAQTEGLVRVVHYLDACRSLV</sequence>
<keyword evidence="4" id="KW-1185">Reference proteome</keyword>